<dbReference type="PROSITE" id="PS51834">
    <property type="entry name" value="DENN_FLCN_SMCR8"/>
    <property type="match status" value="1"/>
</dbReference>
<comment type="caution">
    <text evidence="4">The sequence shown here is derived from an EMBL/GenBank/DDBJ whole genome shotgun (WGS) entry which is preliminary data.</text>
</comment>
<feature type="compositionally biased region" description="Polar residues" evidence="2">
    <location>
        <begin position="1016"/>
        <end position="1032"/>
    </location>
</feature>
<comment type="similarity">
    <text evidence="1">Belongs to the UPF0489 family.</text>
</comment>
<evidence type="ECO:0000313" key="5">
    <source>
        <dbReference type="Proteomes" id="UP000494165"/>
    </source>
</evidence>
<organism evidence="4 5">
    <name type="scientific">Cloeon dipterum</name>
    <dbReference type="NCBI Taxonomy" id="197152"/>
    <lineage>
        <taxon>Eukaryota</taxon>
        <taxon>Metazoa</taxon>
        <taxon>Ecdysozoa</taxon>
        <taxon>Arthropoda</taxon>
        <taxon>Hexapoda</taxon>
        <taxon>Insecta</taxon>
        <taxon>Pterygota</taxon>
        <taxon>Palaeoptera</taxon>
        <taxon>Ephemeroptera</taxon>
        <taxon>Pisciforma</taxon>
        <taxon>Baetidae</taxon>
        <taxon>Cloeon</taxon>
    </lineage>
</organism>
<protein>
    <recommendedName>
        <fullName evidence="3">UDENN FLCN/SMCR8-type domain-containing protein</fullName>
    </recommendedName>
</protein>
<proteinExistence type="inferred from homology"/>
<dbReference type="Pfam" id="PF12640">
    <property type="entry name" value="UPF0489"/>
    <property type="match status" value="1"/>
</dbReference>
<feature type="compositionally biased region" description="Low complexity" evidence="2">
    <location>
        <begin position="1037"/>
        <end position="1051"/>
    </location>
</feature>
<dbReference type="Proteomes" id="UP000494165">
    <property type="component" value="Unassembled WGS sequence"/>
</dbReference>
<evidence type="ECO:0000256" key="2">
    <source>
        <dbReference type="SAM" id="MobiDB-lite"/>
    </source>
</evidence>
<sequence>MASTYTEAALFVDDAEEVVEAESQPQNSPAATQAPLLLNPKPRRKYSQVPVVVVENHNEVVPHLYRAMGSRHLPLEGNTIVHLDSHPDLGVPPNMPADTVFEKEELFSHISIESWLLPACYAGHFKNILWLRPPWAKQFSEGAIKFQVGKHKVSGEIKVTSPEQYFLGSAMFAPLEELENPKEVQLITLTFGAYVLDPDADDDLMTLGRHLQDTIPADDLGQYFVLDIDLDFFSTKNPFVDMFPRAELYKRLEPLYAYTPSKPDSSTDEVVELSRKREAQLEELSTIFRHVNQRGSVEGLPDSARVKSIKELMNSVHAAYPLDEERLSLDWEIVHDAGCTLDNGQDLPHHVSSEKQIEIMAERSLLAILKALPSLPTIVTVARSSEDDYCPPEAVEMIQETVLARLAEDPCSFCSEEDFIVFSEFSEVVGPYPLLTVPPHIHDETEIDMNNFILKIMSVDYQANPSGQFILAEDAQVLHTLVIPGVHAYVHYFTLHDLHARGFVRPMCLAFVTRDKNKLEKMFLQLRESFLRVTEYIKLDNRQGFLEDIKHALQCLRSTQEQYFKLRKLEDEHQALTDESKEFLNSIDLEQLVNQYAELKNLFHIVEPSLAKEAELDELKDWSCLIKNSDLPEVKRIIQNVESHTPRLINMSGSRKSRYIRPVVSISPWGFSAAMWKLMDLQNYHQAFPGRGLHFREMTHALENADFLRILNNLTDPKEWRRENSLIIDNRKDYSSSESNCSFHSAKPSLQSSSTDSFGDLEKPLSDWALNENVENTWSDCLWSEISLHGKPGHRILEFFSEYSSAARHLIYSILIGRTVILAGPKNLREKAVDMISALTPLIPNRDPKSVLEWHQGILVSFHLDHYKLVGLCVPERLTVHELINSLDKNRVTILDLISKQLLGPAYSGSLLSTLSPSAVALHKSDQSLILMLHAVLCEIDQKVSLCRLAGQHCLSDLGLHGCDASIVKADDERCNKIDGDNLFSWQAVRRAIKMGPSNAVVILVILVTASASPTSNQAAQEKAARSTTESKGASEATSTTPAPAVTPVSAKANNGPISSHHQQPLHGSLVRKRSGYMEQLYSEPPGAETPYYWTGDRRSNDRFMRAPVKRSPMRALISRNKRESSADDDALALLALWASAANRDDLSLLNSLKEAYPQHFYNAEVGQPYENFELGPQEAAEEPEIVLPEEEAYPRYSTWTDPDYVVPERFTVGRVCSATQALRGSQEVTSFTGRCIFSGSDAGRGPKRAKCPNLPTINALRGGIPILL</sequence>
<dbReference type="InterPro" id="IPR024131">
    <property type="entry name" value="UPF0489"/>
</dbReference>
<dbReference type="InterPro" id="IPR037520">
    <property type="entry name" value="Folliculin/SMCR8_longin"/>
</dbReference>
<feature type="region of interest" description="Disordered" evidence="2">
    <location>
        <begin position="1016"/>
        <end position="1069"/>
    </location>
</feature>
<accession>A0A8S1DZE4</accession>
<dbReference type="Pfam" id="PF11704">
    <property type="entry name" value="Folliculin"/>
    <property type="match status" value="1"/>
</dbReference>
<evidence type="ECO:0000313" key="4">
    <source>
        <dbReference type="EMBL" id="CAB3386536.1"/>
    </source>
</evidence>
<dbReference type="GO" id="GO:0005096">
    <property type="term" value="F:GTPase activator activity"/>
    <property type="evidence" value="ECO:0007669"/>
    <property type="project" value="InterPro"/>
</dbReference>
<dbReference type="PANTHER" id="PTHR13225:SF3">
    <property type="entry name" value="UPF0489 PROTEIN C5ORF22"/>
    <property type="match status" value="1"/>
</dbReference>
<dbReference type="EMBL" id="CADEPI010000490">
    <property type="protein sequence ID" value="CAB3386536.1"/>
    <property type="molecule type" value="Genomic_DNA"/>
</dbReference>
<feature type="domain" description="UDENN FLCN/SMCR8-type" evidence="3">
    <location>
        <begin position="410"/>
        <end position="984"/>
    </location>
</feature>
<feature type="compositionally biased region" description="Polar residues" evidence="2">
    <location>
        <begin position="1052"/>
        <end position="1063"/>
    </location>
</feature>
<dbReference type="InterPro" id="IPR037521">
    <property type="entry name" value="FLCN/SMCR8_DENN"/>
</dbReference>
<dbReference type="AlphaFoldDB" id="A0A8S1DZE4"/>
<keyword evidence="5" id="KW-1185">Reference proteome</keyword>
<evidence type="ECO:0000256" key="1">
    <source>
        <dbReference type="ARBA" id="ARBA00007099"/>
    </source>
</evidence>
<evidence type="ECO:0000259" key="3">
    <source>
        <dbReference type="PROSITE" id="PS51834"/>
    </source>
</evidence>
<dbReference type="PANTHER" id="PTHR13225">
    <property type="entry name" value="MISEXPRESSION SUPPRESSOR OF RAS 6"/>
    <property type="match status" value="1"/>
</dbReference>
<reference evidence="4 5" key="1">
    <citation type="submission" date="2020-04" db="EMBL/GenBank/DDBJ databases">
        <authorList>
            <person name="Alioto T."/>
            <person name="Alioto T."/>
            <person name="Gomez Garrido J."/>
        </authorList>
    </citation>
    <scope>NUCLEOTIDE SEQUENCE [LARGE SCALE GENOMIC DNA]</scope>
</reference>
<name>A0A8S1DZE4_9INSE</name>
<dbReference type="OrthoDB" id="2289278at2759"/>
<gene>
    <name evidence="4" type="ORF">CLODIP_2_CD15029</name>
</gene>